<evidence type="ECO:0000256" key="3">
    <source>
        <dbReference type="SAM" id="MobiDB-lite"/>
    </source>
</evidence>
<dbReference type="Proteomes" id="UP001500058">
    <property type="component" value="Unassembled WGS sequence"/>
</dbReference>
<evidence type="ECO:0000256" key="2">
    <source>
        <dbReference type="ARBA" id="ARBA00023125"/>
    </source>
</evidence>
<sequence length="145" mass="15034">MIGGMTASSSSRVRPVVAATCRCGVLRPEPLSATSCPVCLVSPELTRRGELAHVGGAGYLHVWTQAVPTAATGPHYAEIVRAKAYRRGVIEAAQRILTRPLRVHRPDGASLADIGRRRVPASVPAASGSWPSTTSSPSNPSSAAG</sequence>
<feature type="domain" description="DNA helicase DnaB-like N-terminal" evidence="4">
    <location>
        <begin position="39"/>
        <end position="81"/>
    </location>
</feature>
<evidence type="ECO:0000313" key="5">
    <source>
        <dbReference type="EMBL" id="GAA2391891.1"/>
    </source>
</evidence>
<keyword evidence="6" id="KW-1185">Reference proteome</keyword>
<keyword evidence="1" id="KW-0235">DNA replication</keyword>
<dbReference type="InterPro" id="IPR016136">
    <property type="entry name" value="DNA_helicase_N/primase_C"/>
</dbReference>
<evidence type="ECO:0000313" key="6">
    <source>
        <dbReference type="Proteomes" id="UP001500058"/>
    </source>
</evidence>
<dbReference type="Pfam" id="PF00772">
    <property type="entry name" value="DnaB"/>
    <property type="match status" value="1"/>
</dbReference>
<evidence type="ECO:0000256" key="1">
    <source>
        <dbReference type="ARBA" id="ARBA00022705"/>
    </source>
</evidence>
<dbReference type="InterPro" id="IPR036185">
    <property type="entry name" value="DNA_heli_DnaB-like_N_sf"/>
</dbReference>
<dbReference type="InterPro" id="IPR007693">
    <property type="entry name" value="DNA_helicase_DnaB-like_N"/>
</dbReference>
<dbReference type="Gene3D" id="1.10.860.10">
    <property type="entry name" value="DNAb Helicase, Chain A"/>
    <property type="match status" value="1"/>
</dbReference>
<feature type="compositionally biased region" description="Low complexity" evidence="3">
    <location>
        <begin position="124"/>
        <end position="145"/>
    </location>
</feature>
<dbReference type="EMBL" id="BAAATJ010000004">
    <property type="protein sequence ID" value="GAA2391891.1"/>
    <property type="molecule type" value="Genomic_DNA"/>
</dbReference>
<evidence type="ECO:0000259" key="4">
    <source>
        <dbReference type="Pfam" id="PF00772"/>
    </source>
</evidence>
<reference evidence="5 6" key="1">
    <citation type="journal article" date="2019" name="Int. J. Syst. Evol. Microbiol.">
        <title>The Global Catalogue of Microorganisms (GCM) 10K type strain sequencing project: providing services to taxonomists for standard genome sequencing and annotation.</title>
        <authorList>
            <consortium name="The Broad Institute Genomics Platform"/>
            <consortium name="The Broad Institute Genome Sequencing Center for Infectious Disease"/>
            <person name="Wu L."/>
            <person name="Ma J."/>
        </authorList>
    </citation>
    <scope>NUCLEOTIDE SEQUENCE [LARGE SCALE GENOMIC DNA]</scope>
    <source>
        <strain evidence="5 6">JCM 6921</strain>
    </source>
</reference>
<proteinExistence type="predicted"/>
<dbReference type="SUPFAM" id="SSF48024">
    <property type="entry name" value="N-terminal domain of DnaB helicase"/>
    <property type="match status" value="1"/>
</dbReference>
<name>A0ABN3I1H0_9ACTN</name>
<gene>
    <name evidence="5" type="ORF">GCM10010420_15310</name>
</gene>
<accession>A0ABN3I1H0</accession>
<protein>
    <recommendedName>
        <fullName evidence="4">DNA helicase DnaB-like N-terminal domain-containing protein</fullName>
    </recommendedName>
</protein>
<feature type="region of interest" description="Disordered" evidence="3">
    <location>
        <begin position="114"/>
        <end position="145"/>
    </location>
</feature>
<organism evidence="5 6">
    <name type="scientific">Streptomyces glaucosporus</name>
    <dbReference type="NCBI Taxonomy" id="284044"/>
    <lineage>
        <taxon>Bacteria</taxon>
        <taxon>Bacillati</taxon>
        <taxon>Actinomycetota</taxon>
        <taxon>Actinomycetes</taxon>
        <taxon>Kitasatosporales</taxon>
        <taxon>Streptomycetaceae</taxon>
        <taxon>Streptomyces</taxon>
    </lineage>
</organism>
<keyword evidence="2" id="KW-0238">DNA-binding</keyword>
<comment type="caution">
    <text evidence="5">The sequence shown here is derived from an EMBL/GenBank/DDBJ whole genome shotgun (WGS) entry which is preliminary data.</text>
</comment>